<dbReference type="SUPFAM" id="SSF118215">
    <property type="entry name" value="Proton glutamate symport protein"/>
    <property type="match status" value="1"/>
</dbReference>
<dbReference type="InterPro" id="IPR036458">
    <property type="entry name" value="Na:dicarbo_symporter_sf"/>
</dbReference>
<keyword evidence="4 6" id="KW-1133">Transmembrane helix</keyword>
<gene>
    <name evidence="7" type="ORF">AWM72_01555</name>
    <name evidence="8" type="ORF">CYJ28_07550</name>
</gene>
<evidence type="ECO:0000313" key="9">
    <source>
        <dbReference type="Proteomes" id="UP000069912"/>
    </source>
</evidence>
<dbReference type="PANTHER" id="PTHR42865:SF8">
    <property type="entry name" value="SERINE_THREONINE TRANSPORTER SSTT"/>
    <property type="match status" value="1"/>
</dbReference>
<feature type="transmembrane region" description="Helical" evidence="6">
    <location>
        <begin position="210"/>
        <end position="236"/>
    </location>
</feature>
<name>A0A0X8FA35_9LACT</name>
<feature type="transmembrane region" description="Helical" evidence="6">
    <location>
        <begin position="283"/>
        <end position="311"/>
    </location>
</feature>
<feature type="transmembrane region" description="Helical" evidence="6">
    <location>
        <begin position="134"/>
        <end position="154"/>
    </location>
</feature>
<dbReference type="InterPro" id="IPR001991">
    <property type="entry name" value="Na-dicarboxylate_symporter"/>
</dbReference>
<dbReference type="EMBL" id="PKGY01000003">
    <property type="protein sequence ID" value="PKZ21749.1"/>
    <property type="molecule type" value="Genomic_DNA"/>
</dbReference>
<evidence type="ECO:0000313" key="10">
    <source>
        <dbReference type="Proteomes" id="UP000234239"/>
    </source>
</evidence>
<feature type="transmembrane region" description="Helical" evidence="6">
    <location>
        <begin position="166"/>
        <end position="190"/>
    </location>
</feature>
<dbReference type="Proteomes" id="UP000069912">
    <property type="component" value="Chromosome"/>
</dbReference>
<feature type="transmembrane region" description="Helical" evidence="6">
    <location>
        <begin position="76"/>
        <end position="97"/>
    </location>
</feature>
<reference evidence="8 10" key="3">
    <citation type="submission" date="2017-12" db="EMBL/GenBank/DDBJ databases">
        <title>Phylogenetic diversity of female urinary microbiome.</title>
        <authorList>
            <person name="Thomas-White K."/>
            <person name="Wolfe A.J."/>
        </authorList>
    </citation>
    <scope>NUCLEOTIDE SEQUENCE [LARGE SCALE GENOMIC DNA]</scope>
    <source>
        <strain evidence="8 10">UMB0139</strain>
    </source>
</reference>
<dbReference type="AlphaFoldDB" id="A0A0X8FA35"/>
<dbReference type="GeneID" id="92902759"/>
<evidence type="ECO:0000313" key="7">
    <source>
        <dbReference type="EMBL" id="AMB93522.1"/>
    </source>
</evidence>
<proteinExistence type="predicted"/>
<evidence type="ECO:0000256" key="4">
    <source>
        <dbReference type="ARBA" id="ARBA00022989"/>
    </source>
</evidence>
<dbReference type="PANTHER" id="PTHR42865">
    <property type="entry name" value="PROTON/GLUTAMATE-ASPARTATE SYMPORTER"/>
    <property type="match status" value="1"/>
</dbReference>
<evidence type="ECO:0000256" key="6">
    <source>
        <dbReference type="SAM" id="Phobius"/>
    </source>
</evidence>
<dbReference type="OrthoDB" id="9768885at2"/>
<dbReference type="GO" id="GO:0032329">
    <property type="term" value="P:serine transport"/>
    <property type="evidence" value="ECO:0007669"/>
    <property type="project" value="TreeGrafter"/>
</dbReference>
<organism evidence="7 9">
    <name type="scientific">Aerococcus sanguinicola</name>
    <dbReference type="NCBI Taxonomy" id="119206"/>
    <lineage>
        <taxon>Bacteria</taxon>
        <taxon>Bacillati</taxon>
        <taxon>Bacillota</taxon>
        <taxon>Bacilli</taxon>
        <taxon>Lactobacillales</taxon>
        <taxon>Aerococcaceae</taxon>
        <taxon>Aerococcus</taxon>
    </lineage>
</organism>
<dbReference type="EMBL" id="CP014160">
    <property type="protein sequence ID" value="AMB93522.1"/>
    <property type="molecule type" value="Genomic_DNA"/>
</dbReference>
<dbReference type="GO" id="GO:0005295">
    <property type="term" value="F:neutral L-amino acid:sodium symporter activity"/>
    <property type="evidence" value="ECO:0007669"/>
    <property type="project" value="TreeGrafter"/>
</dbReference>
<evidence type="ECO:0000313" key="8">
    <source>
        <dbReference type="EMBL" id="PKZ21749.1"/>
    </source>
</evidence>
<accession>A0A0X8FA35</accession>
<dbReference type="RefSeq" id="WP_067972133.1">
    <property type="nucleotide sequence ID" value="NZ_CAJHKM010000006.1"/>
</dbReference>
<reference evidence="7 9" key="1">
    <citation type="journal article" date="2016" name="Genome Announc.">
        <title>Complete Genome Sequences of Aerococcus christensenii CCUG 28831T, Aerococcus sanguinicola CCUG 43001T, Aerococcus urinae CCUG 36881T, Aerococcus urinaeequi CCUG 28094T, Aerococcus urinaehominis CCUG 42038 BT, and Aerococcus viridans CCUG 4311T.</title>
        <authorList>
            <person name="Carkaci D."/>
            <person name="Dargis R."/>
            <person name="Nielsen X.C."/>
            <person name="Skovgaard O."/>
            <person name="Fuursted K."/>
            <person name="Christensen J.J."/>
        </authorList>
    </citation>
    <scope>NUCLEOTIDE SEQUENCE [LARGE SCALE GENOMIC DNA]</scope>
    <source>
        <strain evidence="7 9">CCUG43001</strain>
    </source>
</reference>
<dbReference type="PRINTS" id="PR00173">
    <property type="entry name" value="EDTRNSPORT"/>
</dbReference>
<reference evidence="9" key="2">
    <citation type="submission" date="2016-01" db="EMBL/GenBank/DDBJ databases">
        <title>Six Aerococcus type strain genome sequencing and assembly using PacBio and Illumina Hiseq.</title>
        <authorList>
            <person name="Carkaci D."/>
            <person name="Dargis R."/>
            <person name="Nielsen X.C."/>
            <person name="Skovgaard O."/>
            <person name="Fuursted K."/>
            <person name="Christensen J.J."/>
        </authorList>
    </citation>
    <scope>NUCLEOTIDE SEQUENCE [LARGE SCALE GENOMIC DNA]</scope>
    <source>
        <strain evidence="9">CCUG43001</strain>
    </source>
</reference>
<keyword evidence="5 6" id="KW-0472">Membrane</keyword>
<dbReference type="Pfam" id="PF00375">
    <property type="entry name" value="SDF"/>
    <property type="match status" value="1"/>
</dbReference>
<dbReference type="Gene3D" id="1.10.3860.10">
    <property type="entry name" value="Sodium:dicarboxylate symporter"/>
    <property type="match status" value="1"/>
</dbReference>
<evidence type="ECO:0000256" key="3">
    <source>
        <dbReference type="ARBA" id="ARBA00022692"/>
    </source>
</evidence>
<keyword evidence="2" id="KW-0813">Transport</keyword>
<keyword evidence="3 6" id="KW-0812">Transmembrane</keyword>
<evidence type="ECO:0000256" key="5">
    <source>
        <dbReference type="ARBA" id="ARBA00023136"/>
    </source>
</evidence>
<dbReference type="Proteomes" id="UP000234239">
    <property type="component" value="Unassembled WGS sequence"/>
</dbReference>
<sequence>MTSEQKKKKLGLVPRLIIAIILGIIAGQLSFIPEWFLRAFITFSAIFSSFLNFVIPFMIIGLVIKGIADLSDGAGRLLGITALTSYISTLIAGSIAYTTAITLFPHFITDDLVQKLNEAGEGLTPIFEIPLEPFFDVTGAIIFAFMMGLGISWLRQKGQGEALYEVFSDFGEVITQVLATVVIPLLPIYIFGNFANLSYTGSVFTILGVFWKVFIVVIILHLLYISAMFVVAGLYAGKNPIQLIKNQIPGYITAVGTQSSAATIPVNIECAEKNGVSEDIRNFVVPLCATIHLAGSMITITCCSMTLLLMYDMPHPFSMMLGFIMMLGVAMVAAPGAPGGAIMSALPFLPMVGIVSDSMQQLMISLYITQDSFGTAANVSGDNAIAVFIDKLHQDKK</sequence>
<keyword evidence="9" id="KW-1185">Reference proteome</keyword>
<evidence type="ECO:0000256" key="1">
    <source>
        <dbReference type="ARBA" id="ARBA00004141"/>
    </source>
</evidence>
<feature type="transmembrane region" description="Helical" evidence="6">
    <location>
        <begin position="12"/>
        <end position="33"/>
    </location>
</feature>
<feature type="transmembrane region" description="Helical" evidence="6">
    <location>
        <begin position="39"/>
        <end position="64"/>
    </location>
</feature>
<comment type="subcellular location">
    <subcellularLocation>
        <location evidence="1">Membrane</location>
        <topology evidence="1">Multi-pass membrane protein</topology>
    </subcellularLocation>
</comment>
<dbReference type="GO" id="GO:0005886">
    <property type="term" value="C:plasma membrane"/>
    <property type="evidence" value="ECO:0007669"/>
    <property type="project" value="TreeGrafter"/>
</dbReference>
<dbReference type="KEGG" id="asan:AWM72_01555"/>
<protein>
    <submittedName>
        <fullName evidence="8">Dicarboxylate/amino acid:cation symporter</fullName>
    </submittedName>
    <submittedName>
        <fullName evidence="7">Sodium:proton antiporter</fullName>
    </submittedName>
</protein>
<evidence type="ECO:0000256" key="2">
    <source>
        <dbReference type="ARBA" id="ARBA00022448"/>
    </source>
</evidence>
<feature type="transmembrane region" description="Helical" evidence="6">
    <location>
        <begin position="323"/>
        <end position="349"/>
    </location>
</feature>